<evidence type="ECO:0000313" key="3">
    <source>
        <dbReference type="Proteomes" id="UP000215453"/>
    </source>
</evidence>
<sequence>MSFGFSPSDIVTLVNLAHKTYRGWKTACGDYADITSSLDGLLVLLERIENEAEQPHTALIRSRKDRDNVRDIISASTATIQELSSIISRYRSLGLGKSREKNWEKICFGSKNLDSLKAKLVQHQSAISAYLTAVGLSSLTRIEQDLHALPDKIQKTVDGLAAEIRAGRREGSVMTTYDDDEKDVWRQFRRELIGDGMRSSFVHRYKPQIRRYLRDLADDGLLEEAELTSGDQDSSDAFRPAFSGKSEDDSPALHSAPLPSHRYQATCVTDSSSDHESEQEACPDDVLLMERGNGIPVSEERSPQPGTNCPAQSEPSSSLVPEVATIRTDGGNLVGHSEPVNDDVVRGRDPRVPSAPLSEDDSHVRVGNSIADMIASTNEGRELRRKPSARASSPPEAFLERLTAIRKETARAWRWETTREATPHAVSSEDDSSSHESEEWSTLGVSGAVPDESKAESEEWSTLGATGAVPDDLKAEFVTGGWREQVPPSTTRHGEARASVTELPKSAFSAQALKYLNFNFHEFHDFYDVYDRMTEDDIVDLIEVHETLFSPYTWANLETLTDHDDNMLEGVAEKKNPPDTYWSKDLNSDAVTLLPQSEFTSAAIAASHDLVRRIGGYYVVRTSLNSQQIRALRSLSSTLRKPSDSCFQRRAISPTRNATCTFNAKGAHWTHFSITTEVHDEIGIETWIKTWFPKATYSMWTMLALGCVIEQSKYHYIICDASSTMAARTLQAAIEVNGQVASAQASGQAITSPTLQHLHKAWTIPLSDHDSSIYLWLSHPSSAWQGVWQICGPAPMAYAYEIPNLETYN</sequence>
<proteinExistence type="predicted"/>
<evidence type="ECO:0000313" key="2">
    <source>
        <dbReference type="EMBL" id="SMY20584.1"/>
    </source>
</evidence>
<organism evidence="2 3">
    <name type="scientific">Zymoseptoria tritici ST99CH_1A5</name>
    <dbReference type="NCBI Taxonomy" id="1276529"/>
    <lineage>
        <taxon>Eukaryota</taxon>
        <taxon>Fungi</taxon>
        <taxon>Dikarya</taxon>
        <taxon>Ascomycota</taxon>
        <taxon>Pezizomycotina</taxon>
        <taxon>Dothideomycetes</taxon>
        <taxon>Dothideomycetidae</taxon>
        <taxon>Mycosphaerellales</taxon>
        <taxon>Mycosphaerellaceae</taxon>
        <taxon>Zymoseptoria</taxon>
    </lineage>
</organism>
<evidence type="ECO:0008006" key="4">
    <source>
        <dbReference type="Google" id="ProtNLM"/>
    </source>
</evidence>
<feature type="compositionally biased region" description="Polar residues" evidence="1">
    <location>
        <begin position="304"/>
        <end position="319"/>
    </location>
</feature>
<gene>
    <name evidence="2" type="ORF">ZT1A5_G2019</name>
</gene>
<feature type="region of interest" description="Disordered" evidence="1">
    <location>
        <begin position="295"/>
        <end position="362"/>
    </location>
</feature>
<feature type="region of interest" description="Disordered" evidence="1">
    <location>
        <begin position="416"/>
        <end position="465"/>
    </location>
</feature>
<evidence type="ECO:0000256" key="1">
    <source>
        <dbReference type="SAM" id="MobiDB-lite"/>
    </source>
</evidence>
<reference evidence="2 3" key="1">
    <citation type="submission" date="2016-10" db="EMBL/GenBank/DDBJ databases">
        <authorList>
            <person name="Varghese N."/>
        </authorList>
    </citation>
    <scope>NUCLEOTIDE SEQUENCE [LARGE SCALE GENOMIC DNA]</scope>
</reference>
<dbReference type="EMBL" id="LT882676">
    <property type="protein sequence ID" value="SMY20584.1"/>
    <property type="molecule type" value="Genomic_DNA"/>
</dbReference>
<name>A0A1Y6L7V4_ZYMTR</name>
<feature type="region of interest" description="Disordered" evidence="1">
    <location>
        <begin position="375"/>
        <end position="397"/>
    </location>
</feature>
<dbReference type="AlphaFoldDB" id="A0A1Y6L7V4"/>
<protein>
    <recommendedName>
        <fullName evidence="4">Fungal N-terminal domain-containing protein</fullName>
    </recommendedName>
</protein>
<feature type="region of interest" description="Disordered" evidence="1">
    <location>
        <begin position="225"/>
        <end position="283"/>
    </location>
</feature>
<accession>A0A1Y6L7V4</accession>
<dbReference type="Proteomes" id="UP000215453">
    <property type="component" value="Chromosome 1"/>
</dbReference>